<dbReference type="KEGG" id="mpro:BJP34_09130"/>
<dbReference type="InterPro" id="IPR025960">
    <property type="entry name" value="RVT_N"/>
</dbReference>
<dbReference type="Pfam" id="PF00078">
    <property type="entry name" value="RVT_1"/>
    <property type="match status" value="1"/>
</dbReference>
<dbReference type="EMBL" id="CP017599">
    <property type="protein sequence ID" value="AOX02237.1"/>
    <property type="molecule type" value="Genomic_DNA"/>
</dbReference>
<feature type="domain" description="Reverse transcriptase" evidence="1">
    <location>
        <begin position="92"/>
        <end position="345"/>
    </location>
</feature>
<keyword evidence="3" id="KW-0548">Nucleotidyltransferase</keyword>
<dbReference type="Pfam" id="PF13655">
    <property type="entry name" value="RVT_N"/>
    <property type="match status" value="1"/>
</dbReference>
<dbReference type="InterPro" id="IPR043502">
    <property type="entry name" value="DNA/RNA_pol_sf"/>
</dbReference>
<reference evidence="3" key="2">
    <citation type="journal article" date="2017" name="Proc. Natl. Acad. Sci. U.S.A.">
        <title>Comparative genomics uncovers the prolific and distinctive metabolic potential of the cyanobacterial genus Moorea.</title>
        <authorList>
            <person name="Leao T."/>
            <person name="Castelao G."/>
            <person name="Korobeynikov A."/>
            <person name="Monroe E.A."/>
            <person name="Podell S."/>
            <person name="Glukhov E."/>
            <person name="Allen E.E."/>
            <person name="Gerwick W.H."/>
            <person name="Gerwick L."/>
        </authorList>
    </citation>
    <scope>NUCLEOTIDE SEQUENCE</scope>
    <source>
        <strain evidence="3">PAL-8-15-08-1</strain>
    </source>
</reference>
<dbReference type="InterPro" id="IPR030931">
    <property type="entry name" value="Group_II_RT_mat"/>
</dbReference>
<dbReference type="Pfam" id="PF08388">
    <property type="entry name" value="GIIM"/>
    <property type="match status" value="1"/>
</dbReference>
<evidence type="ECO:0000313" key="2">
    <source>
        <dbReference type="EMBL" id="AOW99597.1"/>
    </source>
</evidence>
<dbReference type="Gene3D" id="1.10.30.50">
    <property type="match status" value="1"/>
</dbReference>
<dbReference type="InterPro" id="IPR000477">
    <property type="entry name" value="RT_dom"/>
</dbReference>
<dbReference type="Pfam" id="PF01844">
    <property type="entry name" value="HNH"/>
    <property type="match status" value="1"/>
</dbReference>
<dbReference type="InterPro" id="IPR002711">
    <property type="entry name" value="HNH"/>
</dbReference>
<keyword evidence="3" id="KW-0808">Transferase</keyword>
<dbReference type="PANTHER" id="PTHR34047">
    <property type="entry name" value="NUCLEAR INTRON MATURASE 1, MITOCHONDRIAL-RELATED"/>
    <property type="match status" value="1"/>
</dbReference>
<name>A0A1D8TX59_9CYAN</name>
<evidence type="ECO:0000259" key="1">
    <source>
        <dbReference type="PROSITE" id="PS50878"/>
    </source>
</evidence>
<dbReference type="GO" id="GO:0003964">
    <property type="term" value="F:RNA-directed DNA polymerase activity"/>
    <property type="evidence" value="ECO:0007669"/>
    <property type="project" value="UniProtKB-KW"/>
</dbReference>
<protein>
    <submittedName>
        <fullName evidence="3">Group II intron reverse transcriptase/maturase</fullName>
    </submittedName>
</protein>
<dbReference type="PANTHER" id="PTHR34047:SF10">
    <property type="entry name" value="GROUP II INTRON-ASSOCIATED OPEN READING FRAME"/>
    <property type="match status" value="1"/>
</dbReference>
<dbReference type="CDD" id="cd01651">
    <property type="entry name" value="RT_G2_intron"/>
    <property type="match status" value="1"/>
</dbReference>
<keyword evidence="3" id="KW-0695">RNA-directed DNA polymerase</keyword>
<dbReference type="PROSITE" id="PS50878">
    <property type="entry name" value="RT_POL"/>
    <property type="match status" value="1"/>
</dbReference>
<dbReference type="AlphaFoldDB" id="A0A1D8TX59"/>
<dbReference type="KEGG" id="mpro:BJP34_24840"/>
<organism evidence="3 4">
    <name type="scientific">Moorena producens PAL-8-15-08-1</name>
    <dbReference type="NCBI Taxonomy" id="1458985"/>
    <lineage>
        <taxon>Bacteria</taxon>
        <taxon>Bacillati</taxon>
        <taxon>Cyanobacteriota</taxon>
        <taxon>Cyanophyceae</taxon>
        <taxon>Coleofasciculales</taxon>
        <taxon>Coleofasciculaceae</taxon>
        <taxon>Moorena</taxon>
    </lineage>
</organism>
<dbReference type="EMBL" id="CP017599">
    <property type="protein sequence ID" value="AOW99597.1"/>
    <property type="molecule type" value="Genomic_DNA"/>
</dbReference>
<dbReference type="GO" id="GO:0003676">
    <property type="term" value="F:nucleic acid binding"/>
    <property type="evidence" value="ECO:0007669"/>
    <property type="project" value="InterPro"/>
</dbReference>
<dbReference type="SUPFAM" id="SSF56672">
    <property type="entry name" value="DNA/RNA polymerases"/>
    <property type="match status" value="1"/>
</dbReference>
<dbReference type="RefSeq" id="WP_070392078.1">
    <property type="nucleotide sequence ID" value="NZ_CP017599.1"/>
</dbReference>
<dbReference type="Proteomes" id="UP000177870">
    <property type="component" value="Chromosome"/>
</dbReference>
<dbReference type="SMART" id="SM00507">
    <property type="entry name" value="HNHc"/>
    <property type="match status" value="1"/>
</dbReference>
<accession>A0A1D8TX59</accession>
<dbReference type="InterPro" id="IPR013597">
    <property type="entry name" value="Mat_intron_G2"/>
</dbReference>
<dbReference type="GO" id="GO:0008270">
    <property type="term" value="F:zinc ion binding"/>
    <property type="evidence" value="ECO:0007669"/>
    <property type="project" value="InterPro"/>
</dbReference>
<evidence type="ECO:0000313" key="3">
    <source>
        <dbReference type="EMBL" id="AOX02237.1"/>
    </source>
</evidence>
<proteinExistence type="predicted"/>
<dbReference type="InterPro" id="IPR051083">
    <property type="entry name" value="GrpII_Intron_Splice-Mob/Def"/>
</dbReference>
<gene>
    <name evidence="2" type="ORF">BJP34_09130</name>
    <name evidence="3" type="ORF">BJP34_24840</name>
</gene>
<dbReference type="GO" id="GO:0004519">
    <property type="term" value="F:endonuclease activity"/>
    <property type="evidence" value="ECO:0007669"/>
    <property type="project" value="InterPro"/>
</dbReference>
<dbReference type="NCBIfam" id="TIGR04416">
    <property type="entry name" value="group_II_RT_mat"/>
    <property type="match status" value="1"/>
</dbReference>
<dbReference type="InterPro" id="IPR003615">
    <property type="entry name" value="HNH_nuc"/>
</dbReference>
<reference evidence="4" key="1">
    <citation type="submission" date="2016-10" db="EMBL/GenBank/DDBJ databases">
        <title>Comparative genomics uncovers the prolific and rare metabolic potential of the cyanobacterial genus Moorea.</title>
        <authorList>
            <person name="Leao T."/>
            <person name="Castelao G."/>
            <person name="Korobeynikov A."/>
            <person name="Monroe E.A."/>
            <person name="Podell S."/>
            <person name="Glukhov E."/>
            <person name="Allen E."/>
            <person name="Gerwick W.H."/>
            <person name="Gerwick L."/>
        </authorList>
    </citation>
    <scope>NUCLEOTIDE SEQUENCE [LARGE SCALE GENOMIC DNA]</scope>
    <source>
        <strain evidence="4">PAL-8-15-08-1</strain>
    </source>
</reference>
<sequence>MSNTHEPVMVESNNWNSLNWKTIERAVFKLQKRIYKASQNGDKAKVRKLQKLLAKSKSAKLLAIRKVTQDNRGKRTAGIDGKKSLDPSQRLALARYLELDGKANPVRRIMIPKPGKKEKRPLGIPNMEDRAKQALAKIALEPEWEAKFETNSYGFRPGRSTKDAIAAIYSDINKQDYYVLDADIQKCFDRIDHQKLLDKVDTYPQMRRQLKAWLKAGAVGKDGFINTPAGTPQGGVISPLLANIALHGMTQLMKEEFPLRYITKALGKKYNLPSGRTLRTPIVHRYADDFIILHQSKEVVLEAKEAIQEWLKEIGLNLKESKTSIAHTLGKEGTLTGFDYLGFNIRQYEVNEVNSRKDRTGKKLGYKTLIKPSKESINRHMDDLKITIRKHRNSDQATLIGDLNAKITGWANQYNSVVSSRIFGQIDYKLFHKLERWAKYRSPNIGAKEAMSNYWWIDKGEGWTFKTPDGTATLVKHKDTKIKRVVRLIGHKSIYDGDWLYWAERLAKYHGVKPTVNKLLKKQKGRCGLCNQRFKADDIFEVDHIIPQRAGGSNKLDNKQLVHAHCHHTKTREHRTIYPHFGEQ</sequence>
<evidence type="ECO:0000313" key="4">
    <source>
        <dbReference type="Proteomes" id="UP000177870"/>
    </source>
</evidence>
<dbReference type="CDD" id="cd00085">
    <property type="entry name" value="HNHc"/>
    <property type="match status" value="1"/>
</dbReference>